<organism evidence="2 3">
    <name type="scientific">Eiseniibacteriota bacterium</name>
    <dbReference type="NCBI Taxonomy" id="2212470"/>
    <lineage>
        <taxon>Bacteria</taxon>
        <taxon>Candidatus Eiseniibacteriota</taxon>
    </lineage>
</organism>
<name>A0A7Y2H397_UNCEI</name>
<evidence type="ECO:0000313" key="2">
    <source>
        <dbReference type="EMBL" id="NNF07820.1"/>
    </source>
</evidence>
<proteinExistence type="predicted"/>
<dbReference type="Proteomes" id="UP000547674">
    <property type="component" value="Unassembled WGS sequence"/>
</dbReference>
<dbReference type="EMBL" id="JABDJR010000553">
    <property type="protein sequence ID" value="NNF07820.1"/>
    <property type="molecule type" value="Genomic_DNA"/>
</dbReference>
<dbReference type="AlphaFoldDB" id="A0A7Y2H397"/>
<protein>
    <recommendedName>
        <fullName evidence="4">Transporter</fullName>
    </recommendedName>
</protein>
<keyword evidence="1" id="KW-0732">Signal</keyword>
<feature type="chain" id="PRO_5031564498" description="Transporter" evidence="1">
    <location>
        <begin position="26"/>
        <end position="307"/>
    </location>
</feature>
<reference evidence="2 3" key="1">
    <citation type="submission" date="2020-03" db="EMBL/GenBank/DDBJ databases">
        <title>Metabolic flexibility allows generalist bacteria to become dominant in a frequently disturbed ecosystem.</title>
        <authorList>
            <person name="Chen Y.-J."/>
            <person name="Leung P.M."/>
            <person name="Bay S.K."/>
            <person name="Hugenholtz P."/>
            <person name="Kessler A.J."/>
            <person name="Shelley G."/>
            <person name="Waite D.W."/>
            <person name="Cook P.L."/>
            <person name="Greening C."/>
        </authorList>
    </citation>
    <scope>NUCLEOTIDE SEQUENCE [LARGE SCALE GENOMIC DNA]</scope>
    <source>
        <strain evidence="2">SS_bin_28</strain>
    </source>
</reference>
<sequence length="307" mass="33270">MKRSPVTTVLFALAMSLCVQGLAEAQFRGAWLPDARTITAQIGASYSDTDDWFCGANLGHCTAGERGNLSDTIESENAQTSSLNFKVEVTPLEWLSVDAQLPFHNLDYEKFFGGGPDNSLRLDSQGVGDLRLGVRAGKRVGAWGFSGGYGIEFPTGDFDISANLIPVGQGTRNHELFLEVGRSLHPAPAYLEAGVLYRIREAFVNEFDVETDWGDEIHGRLGGGVNVRGAWWLKADVHGFKSGERTTNIPGEPSDQFRSSLEVTPGVLYQLKGLGWLDAWLRFPLAGRNAPGDVSFGFAATAQLGMP</sequence>
<evidence type="ECO:0008006" key="4">
    <source>
        <dbReference type="Google" id="ProtNLM"/>
    </source>
</evidence>
<accession>A0A7Y2H397</accession>
<comment type="caution">
    <text evidence="2">The sequence shown here is derived from an EMBL/GenBank/DDBJ whole genome shotgun (WGS) entry which is preliminary data.</text>
</comment>
<feature type="signal peptide" evidence="1">
    <location>
        <begin position="1"/>
        <end position="25"/>
    </location>
</feature>
<evidence type="ECO:0000256" key="1">
    <source>
        <dbReference type="SAM" id="SignalP"/>
    </source>
</evidence>
<evidence type="ECO:0000313" key="3">
    <source>
        <dbReference type="Proteomes" id="UP000547674"/>
    </source>
</evidence>
<gene>
    <name evidence="2" type="ORF">HKN21_13735</name>
</gene>